<dbReference type="STRING" id="698762.SAMN00808754_2372"/>
<feature type="transmembrane region" description="Helical" evidence="9">
    <location>
        <begin position="232"/>
        <end position="256"/>
    </location>
</feature>
<feature type="transmembrane region" description="Helical" evidence="9">
    <location>
        <begin position="463"/>
        <end position="485"/>
    </location>
</feature>
<feature type="transmembrane region" description="Helical" evidence="9">
    <location>
        <begin position="201"/>
        <end position="220"/>
    </location>
</feature>
<protein>
    <recommendedName>
        <fullName evidence="4">Sodium-dependent dicarboxylate transporter SdcS</fullName>
    </recommendedName>
    <alternativeName>
        <fullName evidence="8">Na(+)/dicarboxylate symporter</fullName>
    </alternativeName>
</protein>
<evidence type="ECO:0000313" key="11">
    <source>
        <dbReference type="Proteomes" id="UP000192569"/>
    </source>
</evidence>
<evidence type="ECO:0000313" key="10">
    <source>
        <dbReference type="EMBL" id="SMB98498.1"/>
    </source>
</evidence>
<keyword evidence="11" id="KW-1185">Reference proteome</keyword>
<dbReference type="NCBIfam" id="TIGR00785">
    <property type="entry name" value="dass"/>
    <property type="match status" value="1"/>
</dbReference>
<comment type="subcellular location">
    <subcellularLocation>
        <location evidence="1">Membrane</location>
        <topology evidence="1">Multi-pass membrane protein</topology>
    </subcellularLocation>
</comment>
<evidence type="ECO:0000256" key="9">
    <source>
        <dbReference type="SAM" id="Phobius"/>
    </source>
</evidence>
<gene>
    <name evidence="10" type="ORF">SAMN00808754_2372</name>
</gene>
<dbReference type="InterPro" id="IPR030676">
    <property type="entry name" value="CitT-rel"/>
</dbReference>
<evidence type="ECO:0000256" key="2">
    <source>
        <dbReference type="ARBA" id="ARBA00006772"/>
    </source>
</evidence>
<comment type="similarity">
    <text evidence="3">Belongs to the SLC13A/DASS transporter (TC 2.A.47) family. DIT1 subfamily.</text>
</comment>
<dbReference type="Pfam" id="PF00939">
    <property type="entry name" value="Na_sulph_symp"/>
    <property type="match status" value="1"/>
</dbReference>
<evidence type="ECO:0000256" key="8">
    <source>
        <dbReference type="ARBA" id="ARBA00031174"/>
    </source>
</evidence>
<evidence type="ECO:0000256" key="4">
    <source>
        <dbReference type="ARBA" id="ARBA00020150"/>
    </source>
</evidence>
<keyword evidence="6 9" id="KW-1133">Transmembrane helix</keyword>
<feature type="transmembrane region" description="Helical" evidence="9">
    <location>
        <begin position="24"/>
        <end position="43"/>
    </location>
</feature>
<feature type="transmembrane region" description="Helical" evidence="9">
    <location>
        <begin position="339"/>
        <end position="357"/>
    </location>
</feature>
<feature type="transmembrane region" description="Helical" evidence="9">
    <location>
        <begin position="377"/>
        <end position="399"/>
    </location>
</feature>
<name>A0A1W1VYR5_9FIRM</name>
<comment type="similarity">
    <text evidence="2">Belongs to the SLC13A/DASS transporter (TC 2.A.47) family. NADC subfamily.</text>
</comment>
<dbReference type="EMBL" id="LT838272">
    <property type="protein sequence ID" value="SMB98498.1"/>
    <property type="molecule type" value="Genomic_DNA"/>
</dbReference>
<feature type="transmembrane region" description="Helical" evidence="9">
    <location>
        <begin position="286"/>
        <end position="305"/>
    </location>
</feature>
<evidence type="ECO:0000256" key="6">
    <source>
        <dbReference type="ARBA" id="ARBA00022989"/>
    </source>
</evidence>
<dbReference type="AlphaFoldDB" id="A0A1W1VYR5"/>
<keyword evidence="7 9" id="KW-0472">Membrane</keyword>
<feature type="transmembrane region" description="Helical" evidence="9">
    <location>
        <begin position="311"/>
        <end position="332"/>
    </location>
</feature>
<organism evidence="10 11">
    <name type="scientific">Thermanaeromonas toyohensis ToBE</name>
    <dbReference type="NCBI Taxonomy" id="698762"/>
    <lineage>
        <taxon>Bacteria</taxon>
        <taxon>Bacillati</taxon>
        <taxon>Bacillota</taxon>
        <taxon>Clostridia</taxon>
        <taxon>Neomoorellales</taxon>
        <taxon>Neomoorellaceae</taxon>
        <taxon>Thermanaeromonas</taxon>
    </lineage>
</organism>
<accession>A0A1W1VYR5</accession>
<dbReference type="GO" id="GO:0008514">
    <property type="term" value="F:organic anion transmembrane transporter activity"/>
    <property type="evidence" value="ECO:0007669"/>
    <property type="project" value="UniProtKB-ARBA"/>
</dbReference>
<dbReference type="RefSeq" id="WP_084665910.1">
    <property type="nucleotide sequence ID" value="NZ_LT838272.1"/>
</dbReference>
<feature type="transmembrane region" description="Helical" evidence="9">
    <location>
        <begin position="55"/>
        <end position="87"/>
    </location>
</feature>
<dbReference type="GO" id="GO:1905039">
    <property type="term" value="P:carboxylic acid transmembrane transport"/>
    <property type="evidence" value="ECO:0007669"/>
    <property type="project" value="UniProtKB-ARBA"/>
</dbReference>
<reference evidence="10 11" key="1">
    <citation type="submission" date="2017-04" db="EMBL/GenBank/DDBJ databases">
        <authorList>
            <person name="Afonso C.L."/>
            <person name="Miller P.J."/>
            <person name="Scott M.A."/>
            <person name="Spackman E."/>
            <person name="Goraichik I."/>
            <person name="Dimitrov K.M."/>
            <person name="Suarez D.L."/>
            <person name="Swayne D.E."/>
        </authorList>
    </citation>
    <scope>NUCLEOTIDE SEQUENCE [LARGE SCALE GENOMIC DNA]</scope>
    <source>
        <strain evidence="10 11">ToBE</strain>
    </source>
</reference>
<dbReference type="Proteomes" id="UP000192569">
    <property type="component" value="Chromosome I"/>
</dbReference>
<dbReference type="OrthoDB" id="37272at2"/>
<evidence type="ECO:0000256" key="5">
    <source>
        <dbReference type="ARBA" id="ARBA00022692"/>
    </source>
</evidence>
<evidence type="ECO:0000256" key="3">
    <source>
        <dbReference type="ARBA" id="ARBA00007349"/>
    </source>
</evidence>
<feature type="transmembrane region" description="Helical" evidence="9">
    <location>
        <begin position="99"/>
        <end position="118"/>
    </location>
</feature>
<dbReference type="InterPro" id="IPR001898">
    <property type="entry name" value="SLC13A/DASS"/>
</dbReference>
<dbReference type="PANTHER" id="PTHR10283">
    <property type="entry name" value="SOLUTE CARRIER FAMILY 13 MEMBER"/>
    <property type="match status" value="1"/>
</dbReference>
<proteinExistence type="inferred from homology"/>
<feature type="transmembrane region" description="Helical" evidence="9">
    <location>
        <begin position="164"/>
        <end position="181"/>
    </location>
</feature>
<dbReference type="PANTHER" id="PTHR10283:SF82">
    <property type="entry name" value="SOLUTE CARRIER FAMILY 13 MEMBER 2"/>
    <property type="match status" value="1"/>
</dbReference>
<feature type="transmembrane region" description="Helical" evidence="9">
    <location>
        <begin position="139"/>
        <end position="158"/>
    </location>
</feature>
<dbReference type="PIRSF" id="PIRSF002457">
    <property type="entry name" value="DASS"/>
    <property type="match status" value="1"/>
</dbReference>
<sequence length="491" mass="53768">MTSSERIGPKNLLTQRNKSPFEKWLTYLGLPLAIIVFTLFYTMPTPMGVTMQGKVAAAVFFLALILWVSEAIPVYVTALVAIVLLAITGAWDENSILGVFGYDVIWLMVAAFIITSGMEKTGLAKRLALFMITKFGKTAKMALLVMIIANFIITFVVPSTTARAAIMLPLALALAEAYGAIPGRSNFGRLLMIQELQANNISTTGILTATAPQIMAIGFLKDLGGVNVSWGQWLLASMPIAFITMIVSYFIGFLLYPPEVSTPRGQGIEEMGAELKNMGRLNREEWKALGIFVLTVFLWATGPYHVKMFGFNISLVMVAILAATLMYLTGLLSWKETQIPWDLMIFSCGAYAAGMALEKSGVASWALDRIFGVANLSQLPFILVFAVVIFISSFSHMVFTSKTVRTVILIPTIIQLAKVTGYNPLALALPAAFTIADSITLPPNCKPNLIFYSTGQFTVTNQLFYGIIVLLVKCALMCLAALTWFRWIGLY</sequence>
<dbReference type="GO" id="GO:0005886">
    <property type="term" value="C:plasma membrane"/>
    <property type="evidence" value="ECO:0007669"/>
    <property type="project" value="TreeGrafter"/>
</dbReference>
<keyword evidence="5 9" id="KW-0812">Transmembrane</keyword>
<evidence type="ECO:0000256" key="7">
    <source>
        <dbReference type="ARBA" id="ARBA00023136"/>
    </source>
</evidence>
<feature type="transmembrane region" description="Helical" evidence="9">
    <location>
        <begin position="420"/>
        <end position="443"/>
    </location>
</feature>
<evidence type="ECO:0000256" key="1">
    <source>
        <dbReference type="ARBA" id="ARBA00004141"/>
    </source>
</evidence>